<evidence type="ECO:0000256" key="1">
    <source>
        <dbReference type="SAM" id="MobiDB-lite"/>
    </source>
</evidence>
<evidence type="ECO:0000313" key="2">
    <source>
        <dbReference type="EMBL" id="MEV0361854.1"/>
    </source>
</evidence>
<feature type="compositionally biased region" description="Basic and acidic residues" evidence="1">
    <location>
        <begin position="195"/>
        <end position="214"/>
    </location>
</feature>
<comment type="caution">
    <text evidence="2">The sequence shown here is derived from an EMBL/GenBank/DDBJ whole genome shotgun (WGS) entry which is preliminary data.</text>
</comment>
<name>A0ABV3F2B8_9NOCA</name>
<proteinExistence type="predicted"/>
<gene>
    <name evidence="2" type="ORF">AB0H72_04045</name>
</gene>
<protein>
    <recommendedName>
        <fullName evidence="4">DUF4367 domain-containing protein</fullName>
    </recommendedName>
</protein>
<keyword evidence="3" id="KW-1185">Reference proteome</keyword>
<evidence type="ECO:0008006" key="4">
    <source>
        <dbReference type="Google" id="ProtNLM"/>
    </source>
</evidence>
<sequence>MPMANLGHQSNRPGRYSIPRPRKKESADIPGSHGTSLFPHRRKISRRISARRLGWNKYMAAQPESAPRGLDYHSVSPSRGLAITLAQGTKRLSTAATDLCRGFSGRLSATGHRLAGPKGVAPRLVDADGRGVAVIAGGARMTMRRDAVGEAMNPKTGLGLGGGVLVAVMAVGLMASSESGGGDESGEAGGGSDEGPDRHGDDTTASADRERNSDSDEPSSYLEGPLDTGLPGDFDTSMDPNGDYLPGDPAAEYAIRTLRENGWQVRFTDPGTIPGDSYMDWENTDENGLRTLWLSTELMNLPPDELLAAIAKAID</sequence>
<dbReference type="EMBL" id="JBFAIH010000002">
    <property type="protein sequence ID" value="MEV0361854.1"/>
    <property type="molecule type" value="Genomic_DNA"/>
</dbReference>
<evidence type="ECO:0000313" key="3">
    <source>
        <dbReference type="Proteomes" id="UP001551658"/>
    </source>
</evidence>
<feature type="compositionally biased region" description="Gly residues" evidence="1">
    <location>
        <begin position="179"/>
        <end position="193"/>
    </location>
</feature>
<dbReference type="Proteomes" id="UP001551658">
    <property type="component" value="Unassembled WGS sequence"/>
</dbReference>
<accession>A0ABV3F2B8</accession>
<dbReference type="RefSeq" id="WP_357973383.1">
    <property type="nucleotide sequence ID" value="NZ_JBFAIH010000002.1"/>
</dbReference>
<reference evidence="2 3" key="1">
    <citation type="submission" date="2024-06" db="EMBL/GenBank/DDBJ databases">
        <title>The Natural Products Discovery Center: Release of the First 8490 Sequenced Strains for Exploring Actinobacteria Biosynthetic Diversity.</title>
        <authorList>
            <person name="Kalkreuter E."/>
            <person name="Kautsar S.A."/>
            <person name="Yang D."/>
            <person name="Bader C.D."/>
            <person name="Teijaro C.N."/>
            <person name="Fluegel L."/>
            <person name="Davis C.M."/>
            <person name="Simpson J.R."/>
            <person name="Lauterbach L."/>
            <person name="Steele A.D."/>
            <person name="Gui C."/>
            <person name="Meng S."/>
            <person name="Li G."/>
            <person name="Viehrig K."/>
            <person name="Ye F."/>
            <person name="Su P."/>
            <person name="Kiefer A.F."/>
            <person name="Nichols A."/>
            <person name="Cepeda A.J."/>
            <person name="Yan W."/>
            <person name="Fan B."/>
            <person name="Jiang Y."/>
            <person name="Adhikari A."/>
            <person name="Zheng C.-J."/>
            <person name="Schuster L."/>
            <person name="Cowan T.M."/>
            <person name="Smanski M.J."/>
            <person name="Chevrette M.G."/>
            <person name="De Carvalho L.P.S."/>
            <person name="Shen B."/>
        </authorList>
    </citation>
    <scope>NUCLEOTIDE SEQUENCE [LARGE SCALE GENOMIC DNA]</scope>
    <source>
        <strain evidence="2 3">NPDC050671</strain>
    </source>
</reference>
<organism evidence="2 3">
    <name type="scientific">Nocardia fusca</name>
    <dbReference type="NCBI Taxonomy" id="941183"/>
    <lineage>
        <taxon>Bacteria</taxon>
        <taxon>Bacillati</taxon>
        <taxon>Actinomycetota</taxon>
        <taxon>Actinomycetes</taxon>
        <taxon>Mycobacteriales</taxon>
        <taxon>Nocardiaceae</taxon>
        <taxon>Nocardia</taxon>
    </lineage>
</organism>
<feature type="region of interest" description="Disordered" evidence="1">
    <location>
        <begin position="1"/>
        <end position="43"/>
    </location>
</feature>
<feature type="region of interest" description="Disordered" evidence="1">
    <location>
        <begin position="177"/>
        <end position="239"/>
    </location>
</feature>